<name>A0A7S2B8U1_9STRA</name>
<feature type="domain" description="NodB homology" evidence="3">
    <location>
        <begin position="263"/>
        <end position="466"/>
    </location>
</feature>
<feature type="compositionally biased region" description="Basic and acidic residues" evidence="1">
    <location>
        <begin position="470"/>
        <end position="483"/>
    </location>
</feature>
<evidence type="ECO:0000259" key="3">
    <source>
        <dbReference type="PROSITE" id="PS51677"/>
    </source>
</evidence>
<keyword evidence="2" id="KW-1133">Transmembrane helix</keyword>
<accession>A0A7S2B8U1</accession>
<dbReference type="GO" id="GO:0005975">
    <property type="term" value="P:carbohydrate metabolic process"/>
    <property type="evidence" value="ECO:0007669"/>
    <property type="project" value="InterPro"/>
</dbReference>
<dbReference type="Gene3D" id="3.20.20.370">
    <property type="entry name" value="Glycoside hydrolase/deacetylase"/>
    <property type="match status" value="1"/>
</dbReference>
<dbReference type="PANTHER" id="PTHR10587">
    <property type="entry name" value="GLYCOSYL TRANSFERASE-RELATED"/>
    <property type="match status" value="1"/>
</dbReference>
<protein>
    <recommendedName>
        <fullName evidence="3">NodB homology domain-containing protein</fullName>
    </recommendedName>
</protein>
<feature type="transmembrane region" description="Helical" evidence="2">
    <location>
        <begin position="197"/>
        <end position="217"/>
    </location>
</feature>
<dbReference type="InterPro" id="IPR011330">
    <property type="entry name" value="Glyco_hydro/deAcase_b/a-brl"/>
</dbReference>
<feature type="region of interest" description="Disordered" evidence="1">
    <location>
        <begin position="470"/>
        <end position="503"/>
    </location>
</feature>
<dbReference type="InterPro" id="IPR050248">
    <property type="entry name" value="Polysacc_deacetylase_ArnD"/>
</dbReference>
<evidence type="ECO:0000256" key="2">
    <source>
        <dbReference type="SAM" id="Phobius"/>
    </source>
</evidence>
<keyword evidence="2" id="KW-0812">Transmembrane</keyword>
<dbReference type="PROSITE" id="PS51677">
    <property type="entry name" value="NODB"/>
    <property type="match status" value="1"/>
</dbReference>
<dbReference type="SUPFAM" id="SSF88713">
    <property type="entry name" value="Glycoside hydrolase/deacetylase"/>
    <property type="match status" value="1"/>
</dbReference>
<organism evidence="4">
    <name type="scientific">Octactis speculum</name>
    <dbReference type="NCBI Taxonomy" id="3111310"/>
    <lineage>
        <taxon>Eukaryota</taxon>
        <taxon>Sar</taxon>
        <taxon>Stramenopiles</taxon>
        <taxon>Ochrophyta</taxon>
        <taxon>Dictyochophyceae</taxon>
        <taxon>Dictyochales</taxon>
        <taxon>Dictyochaceae</taxon>
        <taxon>Octactis</taxon>
    </lineage>
</organism>
<dbReference type="PANTHER" id="PTHR10587:SF137">
    <property type="entry name" value="4-DEOXY-4-FORMAMIDO-L-ARABINOSE-PHOSPHOUNDECAPRENOL DEFORMYLASE ARND-RELATED"/>
    <property type="match status" value="1"/>
</dbReference>
<feature type="compositionally biased region" description="Polar residues" evidence="1">
    <location>
        <begin position="484"/>
        <end position="494"/>
    </location>
</feature>
<dbReference type="Pfam" id="PF01522">
    <property type="entry name" value="Polysacc_deac_1"/>
    <property type="match status" value="1"/>
</dbReference>
<evidence type="ECO:0000313" key="4">
    <source>
        <dbReference type="EMBL" id="CAD9389596.1"/>
    </source>
</evidence>
<dbReference type="AlphaFoldDB" id="A0A7S2B8U1"/>
<proteinExistence type="predicted"/>
<dbReference type="InterPro" id="IPR002509">
    <property type="entry name" value="NODB_dom"/>
</dbReference>
<sequence length="503" mass="55790">MYHSRPRVVVVEGLLLLGDDPGAARVRAEVDHYIVLDAGQDPESQRALWQRKYRRSHLGKRSYLERGVTEEAYQVYWESYVEPRWRTHGSNRVGPVCSSAERISGGFTSLQPEVLRLNCLSPPTQSLRRILATVPWFGVAPCFAQDSRLHSRGVQLMCLSLTVSVPPLVVVTGALWATTHPLSGSRDPPFFSLLTPALVIGGAAVTVMVVVYLAYWFPQWLVALLQGCFDRREVVFFFPDDNFRTCGGRDDDDDDGGTVTTLPPVALTIDDSPSNFSVDSTNRILDVLSEHGAKATFMIISSQINTPERAATVKRMVSEGHELGNHGTIDRPAVKLSLDGFIRDTESAQAVIDAFLTPTSDDALHEEPKKEMIRWYRPGHGIFTGSMKSWLSTHNYRVAIANVYPHDANDLPPTQSSSPGLNAWHLRNRTLRAGSILLVHDRPWTPKTLALSLPSITSRFAVVTLSELSKRTHEAEDKEDRTSIHSAPHTSKASPSAILKKTQ</sequence>
<feature type="transmembrane region" description="Helical" evidence="2">
    <location>
        <begin position="156"/>
        <end position="177"/>
    </location>
</feature>
<reference evidence="4" key="1">
    <citation type="submission" date="2021-01" db="EMBL/GenBank/DDBJ databases">
        <authorList>
            <person name="Corre E."/>
            <person name="Pelletier E."/>
            <person name="Niang G."/>
            <person name="Scheremetjew M."/>
            <person name="Finn R."/>
            <person name="Kale V."/>
            <person name="Holt S."/>
            <person name="Cochrane G."/>
            <person name="Meng A."/>
            <person name="Brown T."/>
            <person name="Cohen L."/>
        </authorList>
    </citation>
    <scope>NUCLEOTIDE SEQUENCE</scope>
    <source>
        <strain evidence="4">CCMP1381</strain>
    </source>
</reference>
<dbReference type="GO" id="GO:0004099">
    <property type="term" value="F:chitin deacetylase activity"/>
    <property type="evidence" value="ECO:0007669"/>
    <property type="project" value="UniProtKB-ARBA"/>
</dbReference>
<dbReference type="EMBL" id="HBGS01011931">
    <property type="protein sequence ID" value="CAD9389596.1"/>
    <property type="molecule type" value="Transcribed_RNA"/>
</dbReference>
<evidence type="ECO:0000256" key="1">
    <source>
        <dbReference type="SAM" id="MobiDB-lite"/>
    </source>
</evidence>
<keyword evidence="2" id="KW-0472">Membrane</keyword>
<gene>
    <name evidence="4" type="ORF">DSPE1174_LOCUS6275</name>
</gene>